<protein>
    <submittedName>
        <fullName evidence="2">DUF308 domain-containing protein</fullName>
    </submittedName>
</protein>
<dbReference type="Proteomes" id="UP000321612">
    <property type="component" value="Unassembled WGS sequence"/>
</dbReference>
<name>A0A5C8GBP4_9BACT</name>
<dbReference type="OrthoDB" id="1082789at2"/>
<keyword evidence="1" id="KW-1133">Transmembrane helix</keyword>
<dbReference type="PANTHER" id="PTHR34989:SF1">
    <property type="entry name" value="PROTEIN HDED"/>
    <property type="match status" value="1"/>
</dbReference>
<dbReference type="RefSeq" id="WP_130828586.1">
    <property type="nucleotide sequence ID" value="NZ_SDIK01000077.1"/>
</dbReference>
<dbReference type="InterPro" id="IPR005325">
    <property type="entry name" value="DUF308_memb"/>
</dbReference>
<dbReference type="PANTHER" id="PTHR34989">
    <property type="entry name" value="PROTEIN HDED"/>
    <property type="match status" value="1"/>
</dbReference>
<feature type="transmembrane region" description="Helical" evidence="1">
    <location>
        <begin position="7"/>
        <end position="25"/>
    </location>
</feature>
<feature type="transmembrane region" description="Helical" evidence="1">
    <location>
        <begin position="163"/>
        <end position="183"/>
    </location>
</feature>
<feature type="transmembrane region" description="Helical" evidence="1">
    <location>
        <begin position="102"/>
        <end position="121"/>
    </location>
</feature>
<feature type="transmembrane region" description="Helical" evidence="1">
    <location>
        <begin position="31"/>
        <end position="53"/>
    </location>
</feature>
<dbReference type="EMBL" id="SDIK01000077">
    <property type="protein sequence ID" value="TXJ59249.1"/>
    <property type="molecule type" value="Genomic_DNA"/>
</dbReference>
<comment type="caution">
    <text evidence="2">The sequence shown here is derived from an EMBL/GenBank/DDBJ whole genome shotgun (WGS) entry which is preliminary data.</text>
</comment>
<feature type="transmembrane region" description="Helical" evidence="1">
    <location>
        <begin position="77"/>
        <end position="96"/>
    </location>
</feature>
<gene>
    <name evidence="2" type="ORF">ETF27_09570</name>
</gene>
<dbReference type="Pfam" id="PF03729">
    <property type="entry name" value="DUF308"/>
    <property type="match status" value="2"/>
</dbReference>
<keyword evidence="3" id="KW-1185">Reference proteome</keyword>
<dbReference type="InterPro" id="IPR052712">
    <property type="entry name" value="Acid_resist_chaperone_HdeD"/>
</dbReference>
<organism evidence="2 3">
    <name type="scientific">Prevotella brunnea</name>
    <dbReference type="NCBI Taxonomy" id="2508867"/>
    <lineage>
        <taxon>Bacteria</taxon>
        <taxon>Pseudomonadati</taxon>
        <taxon>Bacteroidota</taxon>
        <taxon>Bacteroidia</taxon>
        <taxon>Bacteroidales</taxon>
        <taxon>Prevotellaceae</taxon>
        <taxon>Prevotella</taxon>
    </lineage>
</organism>
<proteinExistence type="predicted"/>
<accession>A0A5C8GBP4</accession>
<keyword evidence="1" id="KW-0812">Transmembrane</keyword>
<evidence type="ECO:0000313" key="3">
    <source>
        <dbReference type="Proteomes" id="UP000321612"/>
    </source>
</evidence>
<feature type="transmembrane region" description="Helical" evidence="1">
    <location>
        <begin position="133"/>
        <end position="151"/>
    </location>
</feature>
<evidence type="ECO:0000256" key="1">
    <source>
        <dbReference type="SAM" id="Phobius"/>
    </source>
</evidence>
<dbReference type="AlphaFoldDB" id="A0A5C8GBP4"/>
<sequence>MKIFQSSIIRAIIAIIIGFLLIRYREETMRWMTITIGGLFLISGLFSCIFYYIEKNKYDKAASQNVSEKNVSLRKPIFPIVGVGSAVLGIILAMMPGDFIKWVVYILAAILILASINQFMNLARAKMYAHVPILYWCFPIITLGIGILVIAKPIEAATFPLKIIGWCLIFYGVVELLNVIKIYQMKQAYDKIEENKIVTGRKIDAEEKIEEAEIVEDND</sequence>
<keyword evidence="1" id="KW-0472">Membrane</keyword>
<dbReference type="GO" id="GO:0005886">
    <property type="term" value="C:plasma membrane"/>
    <property type="evidence" value="ECO:0007669"/>
    <property type="project" value="TreeGrafter"/>
</dbReference>
<reference evidence="3" key="1">
    <citation type="submission" date="2019-05" db="EMBL/GenBank/DDBJ databases">
        <title>Prevotella brunnea sp. nov., isolated from a wound of a patient.</title>
        <authorList>
            <person name="Buhl M."/>
        </authorList>
    </citation>
    <scope>NUCLEOTIDE SEQUENCE [LARGE SCALE GENOMIC DNA]</scope>
    <source>
        <strain evidence="3">A2672</strain>
    </source>
</reference>
<evidence type="ECO:0000313" key="2">
    <source>
        <dbReference type="EMBL" id="TXJ59249.1"/>
    </source>
</evidence>